<dbReference type="PANTHER" id="PTHR30582:SF2">
    <property type="entry name" value="L,D-TRANSPEPTIDASE YCIB-RELATED"/>
    <property type="match status" value="1"/>
</dbReference>
<dbReference type="UniPathway" id="UPA00219"/>
<feature type="signal peptide" evidence="8">
    <location>
        <begin position="1"/>
        <end position="42"/>
    </location>
</feature>
<comment type="pathway">
    <text evidence="1 7">Cell wall biogenesis; peptidoglycan biosynthesis.</text>
</comment>
<keyword evidence="8" id="KW-0732">Signal</keyword>
<keyword evidence="5 7" id="KW-0573">Peptidoglycan synthesis</keyword>
<dbReference type="InterPro" id="IPR038063">
    <property type="entry name" value="Transpep_catalytic_dom"/>
</dbReference>
<feature type="active site" description="Proton donor/acceptor" evidence="7">
    <location>
        <position position="116"/>
    </location>
</feature>
<feature type="active site" description="Nucleophile" evidence="7">
    <location>
        <position position="132"/>
    </location>
</feature>
<sequence length="161" mass="18276">MRTLINSLALHLRKAKNTITPIALSTLLSCALLPAGSTYATAGNVRVKIDLSEQKMKVLINGRTRHSWPVSTARRGYRTPVGNYRPTRMHRRYFSKKYNGSPMPHSIFFYGGYAIHGTNQIKRLGRPASHGCIRLHPNNARKLFKLVRNNGPRNTRITIQR</sequence>
<evidence type="ECO:0000256" key="1">
    <source>
        <dbReference type="ARBA" id="ARBA00004752"/>
    </source>
</evidence>
<dbReference type="GO" id="GO:0071972">
    <property type="term" value="F:peptidoglycan L,D-transpeptidase activity"/>
    <property type="evidence" value="ECO:0007669"/>
    <property type="project" value="TreeGrafter"/>
</dbReference>
<evidence type="ECO:0000256" key="8">
    <source>
        <dbReference type="SAM" id="SignalP"/>
    </source>
</evidence>
<evidence type="ECO:0000259" key="9">
    <source>
        <dbReference type="PROSITE" id="PS52029"/>
    </source>
</evidence>
<evidence type="ECO:0000256" key="7">
    <source>
        <dbReference type="PROSITE-ProRule" id="PRU01373"/>
    </source>
</evidence>
<gene>
    <name evidence="10" type="ORF">SAMN06265368_1482</name>
</gene>
<dbReference type="GO" id="GO:0071555">
    <property type="term" value="P:cell wall organization"/>
    <property type="evidence" value="ECO:0007669"/>
    <property type="project" value="UniProtKB-UniRule"/>
</dbReference>
<dbReference type="EMBL" id="OBEL01000001">
    <property type="protein sequence ID" value="SNZ08157.1"/>
    <property type="molecule type" value="Genomic_DNA"/>
</dbReference>
<evidence type="ECO:0000313" key="11">
    <source>
        <dbReference type="Proteomes" id="UP000219439"/>
    </source>
</evidence>
<dbReference type="InterPro" id="IPR050979">
    <property type="entry name" value="LD-transpeptidase"/>
</dbReference>
<dbReference type="GO" id="GO:0005576">
    <property type="term" value="C:extracellular region"/>
    <property type="evidence" value="ECO:0007669"/>
    <property type="project" value="TreeGrafter"/>
</dbReference>
<dbReference type="PROSITE" id="PS51257">
    <property type="entry name" value="PROKAR_LIPOPROTEIN"/>
    <property type="match status" value="1"/>
</dbReference>
<dbReference type="OrthoDB" id="463216at2"/>
<evidence type="ECO:0000256" key="2">
    <source>
        <dbReference type="ARBA" id="ARBA00005992"/>
    </source>
</evidence>
<dbReference type="GO" id="GO:0018104">
    <property type="term" value="P:peptidoglycan-protein cross-linking"/>
    <property type="evidence" value="ECO:0007669"/>
    <property type="project" value="TreeGrafter"/>
</dbReference>
<evidence type="ECO:0000256" key="6">
    <source>
        <dbReference type="ARBA" id="ARBA00023316"/>
    </source>
</evidence>
<name>A0A285NGP9_9HYPH</name>
<accession>A0A285NGP9</accession>
<reference evidence="10 11" key="1">
    <citation type="submission" date="2017-09" db="EMBL/GenBank/DDBJ databases">
        <authorList>
            <person name="Ehlers B."/>
            <person name="Leendertz F.H."/>
        </authorList>
    </citation>
    <scope>NUCLEOTIDE SEQUENCE [LARGE SCALE GENOMIC DNA]</scope>
    <source>
        <strain evidence="10 11">DSM 18289</strain>
    </source>
</reference>
<evidence type="ECO:0000313" key="10">
    <source>
        <dbReference type="EMBL" id="SNZ08157.1"/>
    </source>
</evidence>
<keyword evidence="6 7" id="KW-0961">Cell wall biogenesis/degradation</keyword>
<keyword evidence="11" id="KW-1185">Reference proteome</keyword>
<dbReference type="CDD" id="cd16913">
    <property type="entry name" value="YkuD_like"/>
    <property type="match status" value="1"/>
</dbReference>
<dbReference type="PROSITE" id="PS52029">
    <property type="entry name" value="LD_TPASE"/>
    <property type="match status" value="1"/>
</dbReference>
<dbReference type="Proteomes" id="UP000219439">
    <property type="component" value="Unassembled WGS sequence"/>
</dbReference>
<proteinExistence type="inferred from homology"/>
<dbReference type="Pfam" id="PF03734">
    <property type="entry name" value="YkuD"/>
    <property type="match status" value="1"/>
</dbReference>
<dbReference type="RefSeq" id="WP_097152649.1">
    <property type="nucleotide sequence ID" value="NZ_OBEL01000001.1"/>
</dbReference>
<evidence type="ECO:0000256" key="5">
    <source>
        <dbReference type="ARBA" id="ARBA00022984"/>
    </source>
</evidence>
<feature type="domain" description="L,D-TPase catalytic" evidence="9">
    <location>
        <begin position="45"/>
        <end position="160"/>
    </location>
</feature>
<dbReference type="GO" id="GO:0016740">
    <property type="term" value="F:transferase activity"/>
    <property type="evidence" value="ECO:0007669"/>
    <property type="project" value="UniProtKB-KW"/>
</dbReference>
<dbReference type="InterPro" id="IPR005490">
    <property type="entry name" value="LD_TPept_cat_dom"/>
</dbReference>
<organism evidence="10 11">
    <name type="scientific">Cohaesibacter gelatinilyticus</name>
    <dbReference type="NCBI Taxonomy" id="372072"/>
    <lineage>
        <taxon>Bacteria</taxon>
        <taxon>Pseudomonadati</taxon>
        <taxon>Pseudomonadota</taxon>
        <taxon>Alphaproteobacteria</taxon>
        <taxon>Hyphomicrobiales</taxon>
        <taxon>Cohaesibacteraceae</taxon>
    </lineage>
</organism>
<dbReference type="SUPFAM" id="SSF141523">
    <property type="entry name" value="L,D-transpeptidase catalytic domain-like"/>
    <property type="match status" value="1"/>
</dbReference>
<keyword evidence="4 7" id="KW-0133">Cell shape</keyword>
<evidence type="ECO:0000256" key="3">
    <source>
        <dbReference type="ARBA" id="ARBA00022679"/>
    </source>
</evidence>
<keyword evidence="3" id="KW-0808">Transferase</keyword>
<dbReference type="PANTHER" id="PTHR30582">
    <property type="entry name" value="L,D-TRANSPEPTIDASE"/>
    <property type="match status" value="1"/>
</dbReference>
<protein>
    <submittedName>
        <fullName evidence="10">L,D-transpeptidase catalytic domain</fullName>
    </submittedName>
</protein>
<dbReference type="AlphaFoldDB" id="A0A285NGP9"/>
<evidence type="ECO:0000256" key="4">
    <source>
        <dbReference type="ARBA" id="ARBA00022960"/>
    </source>
</evidence>
<dbReference type="GO" id="GO:0008360">
    <property type="term" value="P:regulation of cell shape"/>
    <property type="evidence" value="ECO:0007669"/>
    <property type="project" value="UniProtKB-UniRule"/>
</dbReference>
<feature type="chain" id="PRO_5012944838" evidence="8">
    <location>
        <begin position="43"/>
        <end position="161"/>
    </location>
</feature>
<dbReference type="Gene3D" id="2.40.440.10">
    <property type="entry name" value="L,D-transpeptidase catalytic domain-like"/>
    <property type="match status" value="1"/>
</dbReference>
<comment type="similarity">
    <text evidence="2">Belongs to the YkuD family.</text>
</comment>